<dbReference type="EMBL" id="CP040098">
    <property type="protein sequence ID" value="QCQ20770.1"/>
    <property type="molecule type" value="Genomic_DNA"/>
</dbReference>
<proteinExistence type="predicted"/>
<feature type="domain" description="Glycosyl transferase family 1" evidence="1">
    <location>
        <begin position="223"/>
        <end position="382"/>
    </location>
</feature>
<protein>
    <submittedName>
        <fullName evidence="3">Glycosyltransferase family 1 protein</fullName>
    </submittedName>
</protein>
<dbReference type="Gene3D" id="3.40.50.2000">
    <property type="entry name" value="Glycogen Phosphorylase B"/>
    <property type="match status" value="2"/>
</dbReference>
<dbReference type="PANTHER" id="PTHR45947:SF3">
    <property type="entry name" value="SULFOQUINOVOSYL TRANSFERASE SQD2"/>
    <property type="match status" value="1"/>
</dbReference>
<dbReference type="OrthoDB" id="9767517at2"/>
<evidence type="ECO:0000313" key="4">
    <source>
        <dbReference type="Proteomes" id="UP000298602"/>
    </source>
</evidence>
<gene>
    <name evidence="3" type="ORF">FDQ92_00245</name>
</gene>
<dbReference type="InterPro" id="IPR001296">
    <property type="entry name" value="Glyco_trans_1"/>
</dbReference>
<dbReference type="KEGG" id="dax:FDQ92_00245"/>
<dbReference type="AlphaFoldDB" id="A0A4P8KZD6"/>
<dbReference type="Pfam" id="PF13439">
    <property type="entry name" value="Glyco_transf_4"/>
    <property type="match status" value="1"/>
</dbReference>
<dbReference type="InterPro" id="IPR028098">
    <property type="entry name" value="Glyco_trans_4-like_N"/>
</dbReference>
<sequence>MTGKGTATAGMKQRDLKTMRVAVISMHSSPLGELGTRDTGGMSVYIRELSRHLGAAGYEIDIYTRRRGPERAAVERPSEGVRVIHLDAGEDGSGSPCDLHRQVPAFLESIERHRRERDLDYDLVHSHYWLSGLAGQALSRRWKVPHVVMFHTLGALKDRALGTAREPEMRVRAERHLAVCCDRVFTATAGEREELIRDSGAASRSVRVVPCGVDLERFRLLDRRAARSGLGLAPELPLVLFVGRFDPIKGIERFLEAVARLKTQAAFHVALVGGEGGSGGSAGVYGKLCADLAIQDRVVFCGRMPQEALPRYYAAADVLVVPSYYESFGLVALEALACGTPVVATPVGAMKALIADGVNGFLTRDNRSESLAEALLKGLHWRGTRQANPASIRETVLAYEWRAIAKAVCAEYRKLLRDWAARAEAHAGRWPAGLCLECRRMLHVAEVRASS</sequence>
<dbReference type="GO" id="GO:0016757">
    <property type="term" value="F:glycosyltransferase activity"/>
    <property type="evidence" value="ECO:0007669"/>
    <property type="project" value="InterPro"/>
</dbReference>
<evidence type="ECO:0000259" key="1">
    <source>
        <dbReference type="Pfam" id="PF00534"/>
    </source>
</evidence>
<reference evidence="3 4" key="1">
    <citation type="submission" date="2019-05" db="EMBL/GenBank/DDBJ databases">
        <title>The Complete Genome Sequence of the n-alkane-degrading Desulfoglaeba alkanexedens ALDC reveals multiple alkylsuccinate synthase gene clusters.</title>
        <authorList>
            <person name="Callaghan A.V."/>
            <person name="Davidova I.A."/>
            <person name="Duncan K.E."/>
            <person name="Morris B."/>
            <person name="McInerney M.J."/>
        </authorList>
    </citation>
    <scope>NUCLEOTIDE SEQUENCE [LARGE SCALE GENOMIC DNA]</scope>
    <source>
        <strain evidence="3 4">ALDC</strain>
    </source>
</reference>
<dbReference type="SUPFAM" id="SSF53756">
    <property type="entry name" value="UDP-Glycosyltransferase/glycogen phosphorylase"/>
    <property type="match status" value="1"/>
</dbReference>
<keyword evidence="3" id="KW-0808">Transferase</keyword>
<dbReference type="Pfam" id="PF00534">
    <property type="entry name" value="Glycos_transf_1"/>
    <property type="match status" value="1"/>
</dbReference>
<reference evidence="3 4" key="2">
    <citation type="submission" date="2019-05" db="EMBL/GenBank/DDBJ databases">
        <authorList>
            <person name="Suflita J.M."/>
            <person name="Marks C.R."/>
        </authorList>
    </citation>
    <scope>NUCLEOTIDE SEQUENCE [LARGE SCALE GENOMIC DNA]</scope>
    <source>
        <strain evidence="3 4">ALDC</strain>
    </source>
</reference>
<organism evidence="3 4">
    <name type="scientific">Desulfoglaeba alkanexedens ALDC</name>
    <dbReference type="NCBI Taxonomy" id="980445"/>
    <lineage>
        <taxon>Bacteria</taxon>
        <taxon>Pseudomonadati</taxon>
        <taxon>Thermodesulfobacteriota</taxon>
        <taxon>Syntrophobacteria</taxon>
        <taxon>Syntrophobacterales</taxon>
        <taxon>Syntrophobacteraceae</taxon>
        <taxon>Desulfoglaeba</taxon>
    </lineage>
</organism>
<keyword evidence="4" id="KW-1185">Reference proteome</keyword>
<dbReference type="Proteomes" id="UP000298602">
    <property type="component" value="Chromosome"/>
</dbReference>
<feature type="domain" description="Glycosyltransferase subfamily 4-like N-terminal" evidence="2">
    <location>
        <begin position="40"/>
        <end position="217"/>
    </location>
</feature>
<dbReference type="InterPro" id="IPR050194">
    <property type="entry name" value="Glycosyltransferase_grp1"/>
</dbReference>
<accession>A0A4P8KZD6</accession>
<name>A0A4P8KZD6_9BACT</name>
<evidence type="ECO:0000259" key="2">
    <source>
        <dbReference type="Pfam" id="PF13439"/>
    </source>
</evidence>
<dbReference type="PANTHER" id="PTHR45947">
    <property type="entry name" value="SULFOQUINOVOSYL TRANSFERASE SQD2"/>
    <property type="match status" value="1"/>
</dbReference>
<evidence type="ECO:0000313" key="3">
    <source>
        <dbReference type="EMBL" id="QCQ20770.1"/>
    </source>
</evidence>